<evidence type="ECO:0000259" key="5">
    <source>
        <dbReference type="PROSITE" id="PS50932"/>
    </source>
</evidence>
<evidence type="ECO:0000256" key="4">
    <source>
        <dbReference type="ARBA" id="ARBA00023163"/>
    </source>
</evidence>
<dbReference type="SMART" id="SM00354">
    <property type="entry name" value="HTH_LACI"/>
    <property type="match status" value="1"/>
</dbReference>
<keyword evidence="7" id="KW-1185">Reference proteome</keyword>
<dbReference type="RefSeq" id="WP_090803379.1">
    <property type="nucleotide sequence ID" value="NZ_BOND01000029.1"/>
</dbReference>
<dbReference type="Proteomes" id="UP000199632">
    <property type="component" value="Unassembled WGS sequence"/>
</dbReference>
<evidence type="ECO:0000256" key="3">
    <source>
        <dbReference type="ARBA" id="ARBA00023125"/>
    </source>
</evidence>
<dbReference type="Pfam" id="PF13377">
    <property type="entry name" value="Peripla_BP_3"/>
    <property type="match status" value="1"/>
</dbReference>
<dbReference type="InterPro" id="IPR046335">
    <property type="entry name" value="LacI/GalR-like_sensor"/>
</dbReference>
<dbReference type="GO" id="GO:0000976">
    <property type="term" value="F:transcription cis-regulatory region binding"/>
    <property type="evidence" value="ECO:0007669"/>
    <property type="project" value="TreeGrafter"/>
</dbReference>
<sequence>MASRVTLQDVARHAGVSRTTASFVLTGRRDMRISVDAEQRVLRAARELSYRPNLMARGLRTRTTHTIGLISDTVTTEPFAGDIVRGAVNAALRHDNLLVIGETSGDRGVEERVVQDMLDRGVDGFLYASTWTRVSRLPAVLRGHPFVWLNCLPRGRASASAVIPDERSAGTLAASALTAVGHERIALVGVPSPDVWAAGERLAGIRAAGVTVAATVECDWWPEPAYTAVSSFLATGPSVTGLICLNDRIALGAYQAAQEAGLRVPDDLSVVSFDDSDLAAWLRPSLTSVALPHAELGGRAVDLLLSPPASPLVERVPMRLHERASIAPPSS</sequence>
<keyword evidence="2" id="KW-0805">Transcription regulation</keyword>
<dbReference type="InterPro" id="IPR028082">
    <property type="entry name" value="Peripla_BP_I"/>
</dbReference>
<accession>A0A1H3UQT2</accession>
<name>A0A1H3UQT2_9ACTN</name>
<evidence type="ECO:0000256" key="2">
    <source>
        <dbReference type="ARBA" id="ARBA00023015"/>
    </source>
</evidence>
<dbReference type="SUPFAM" id="SSF53822">
    <property type="entry name" value="Periplasmic binding protein-like I"/>
    <property type="match status" value="1"/>
</dbReference>
<dbReference type="STRING" id="137265.SAMN05421684_7701"/>
<evidence type="ECO:0000313" key="7">
    <source>
        <dbReference type="Proteomes" id="UP000199632"/>
    </source>
</evidence>
<dbReference type="EMBL" id="FNQB01000005">
    <property type="protein sequence ID" value="SDZ64245.1"/>
    <property type="molecule type" value="Genomic_DNA"/>
</dbReference>
<dbReference type="InterPro" id="IPR000843">
    <property type="entry name" value="HTH_LacI"/>
</dbReference>
<keyword evidence="4" id="KW-0804">Transcription</keyword>
<dbReference type="SUPFAM" id="SSF47413">
    <property type="entry name" value="lambda repressor-like DNA-binding domains"/>
    <property type="match status" value="1"/>
</dbReference>
<protein>
    <submittedName>
        <fullName evidence="6">Transcriptional regulator, LacI family</fullName>
    </submittedName>
</protein>
<dbReference type="Pfam" id="PF00356">
    <property type="entry name" value="LacI"/>
    <property type="match status" value="1"/>
</dbReference>
<feature type="domain" description="HTH lacI-type" evidence="5">
    <location>
        <begin position="5"/>
        <end position="61"/>
    </location>
</feature>
<dbReference type="PROSITE" id="PS00356">
    <property type="entry name" value="HTH_LACI_1"/>
    <property type="match status" value="1"/>
</dbReference>
<keyword evidence="3" id="KW-0238">DNA-binding</keyword>
<dbReference type="AlphaFoldDB" id="A0A1H3UQT2"/>
<gene>
    <name evidence="6" type="ORF">SAMN05421684_7701</name>
</gene>
<dbReference type="OrthoDB" id="9785139at2"/>
<proteinExistence type="predicted"/>
<evidence type="ECO:0000313" key="6">
    <source>
        <dbReference type="EMBL" id="SDZ64245.1"/>
    </source>
</evidence>
<keyword evidence="1" id="KW-0678">Repressor</keyword>
<dbReference type="PANTHER" id="PTHR30146:SF148">
    <property type="entry name" value="HTH-TYPE TRANSCRIPTIONAL REPRESSOR PURR-RELATED"/>
    <property type="match status" value="1"/>
</dbReference>
<reference evidence="7" key="1">
    <citation type="submission" date="2016-10" db="EMBL/GenBank/DDBJ databases">
        <authorList>
            <person name="Varghese N."/>
            <person name="Submissions S."/>
        </authorList>
    </citation>
    <scope>NUCLEOTIDE SEQUENCE [LARGE SCALE GENOMIC DNA]</scope>
    <source>
        <strain evidence="7">DSM 44718</strain>
    </source>
</reference>
<dbReference type="Gene3D" id="1.10.260.40">
    <property type="entry name" value="lambda repressor-like DNA-binding domains"/>
    <property type="match status" value="1"/>
</dbReference>
<dbReference type="CDD" id="cd06288">
    <property type="entry name" value="PBP1_sucrose_transcription_regulator"/>
    <property type="match status" value="1"/>
</dbReference>
<evidence type="ECO:0000256" key="1">
    <source>
        <dbReference type="ARBA" id="ARBA00022491"/>
    </source>
</evidence>
<dbReference type="PANTHER" id="PTHR30146">
    <property type="entry name" value="LACI-RELATED TRANSCRIPTIONAL REPRESSOR"/>
    <property type="match status" value="1"/>
</dbReference>
<dbReference type="PROSITE" id="PS50932">
    <property type="entry name" value="HTH_LACI_2"/>
    <property type="match status" value="1"/>
</dbReference>
<dbReference type="InterPro" id="IPR010982">
    <property type="entry name" value="Lambda_DNA-bd_dom_sf"/>
</dbReference>
<dbReference type="CDD" id="cd01392">
    <property type="entry name" value="HTH_LacI"/>
    <property type="match status" value="1"/>
</dbReference>
<dbReference type="GO" id="GO:0003700">
    <property type="term" value="F:DNA-binding transcription factor activity"/>
    <property type="evidence" value="ECO:0007669"/>
    <property type="project" value="TreeGrafter"/>
</dbReference>
<organism evidence="6 7">
    <name type="scientific">Asanoa ishikariensis</name>
    <dbReference type="NCBI Taxonomy" id="137265"/>
    <lineage>
        <taxon>Bacteria</taxon>
        <taxon>Bacillati</taxon>
        <taxon>Actinomycetota</taxon>
        <taxon>Actinomycetes</taxon>
        <taxon>Micromonosporales</taxon>
        <taxon>Micromonosporaceae</taxon>
        <taxon>Asanoa</taxon>
    </lineage>
</organism>
<dbReference type="Gene3D" id="3.40.50.2300">
    <property type="match status" value="2"/>
</dbReference>